<dbReference type="EMBL" id="JAUKUD010000006">
    <property type="protein sequence ID" value="KAK0741544.1"/>
    <property type="molecule type" value="Genomic_DNA"/>
</dbReference>
<feature type="compositionally biased region" description="Acidic residues" evidence="1">
    <location>
        <begin position="1"/>
        <end position="11"/>
    </location>
</feature>
<gene>
    <name evidence="2" type="ORF">B0T18DRAFT_394123</name>
</gene>
<sequence>MNAEEPSEVDDLQPQPSVVASVGSKPPESTEITGRKRQTSPFFRKATPKRRPVAHHRRPKELPLHAINALSAWLSLREPQNAPPTNDLQYFSRATGLKPKRVARCLEEICSHYRSPLESYLMSSSENEAASVSDIERELERRQIGINHSSTLETTTLRSTTEAFKVMEGEFIIPSYMADLPTATKLDALWSTPDNQLLSNDSMFFPEFQLNFDLASGGPAGIGYLTPPRFDHGPSEPLDWTETFPPFVSDSTRTFSLEQEPDDPSTS</sequence>
<comment type="caution">
    <text evidence="2">The sequence shown here is derived from an EMBL/GenBank/DDBJ whole genome shotgun (WGS) entry which is preliminary data.</text>
</comment>
<protein>
    <submittedName>
        <fullName evidence="2">Uncharacterized protein</fullName>
    </submittedName>
</protein>
<accession>A0AA40ELM4</accession>
<feature type="region of interest" description="Disordered" evidence="1">
    <location>
        <begin position="1"/>
        <end position="57"/>
    </location>
</feature>
<evidence type="ECO:0000313" key="3">
    <source>
        <dbReference type="Proteomes" id="UP001172155"/>
    </source>
</evidence>
<evidence type="ECO:0000313" key="2">
    <source>
        <dbReference type="EMBL" id="KAK0741544.1"/>
    </source>
</evidence>
<feature type="compositionally biased region" description="Basic residues" evidence="1">
    <location>
        <begin position="46"/>
        <end position="57"/>
    </location>
</feature>
<keyword evidence="3" id="KW-1185">Reference proteome</keyword>
<proteinExistence type="predicted"/>
<dbReference type="Proteomes" id="UP001172155">
    <property type="component" value="Unassembled WGS sequence"/>
</dbReference>
<organism evidence="2 3">
    <name type="scientific">Schizothecium vesticola</name>
    <dbReference type="NCBI Taxonomy" id="314040"/>
    <lineage>
        <taxon>Eukaryota</taxon>
        <taxon>Fungi</taxon>
        <taxon>Dikarya</taxon>
        <taxon>Ascomycota</taxon>
        <taxon>Pezizomycotina</taxon>
        <taxon>Sordariomycetes</taxon>
        <taxon>Sordariomycetidae</taxon>
        <taxon>Sordariales</taxon>
        <taxon>Schizotheciaceae</taxon>
        <taxon>Schizothecium</taxon>
    </lineage>
</organism>
<dbReference type="AlphaFoldDB" id="A0AA40ELM4"/>
<name>A0AA40ELM4_9PEZI</name>
<evidence type="ECO:0000256" key="1">
    <source>
        <dbReference type="SAM" id="MobiDB-lite"/>
    </source>
</evidence>
<reference evidence="2" key="1">
    <citation type="submission" date="2023-06" db="EMBL/GenBank/DDBJ databases">
        <title>Genome-scale phylogeny and comparative genomics of the fungal order Sordariales.</title>
        <authorList>
            <consortium name="Lawrence Berkeley National Laboratory"/>
            <person name="Hensen N."/>
            <person name="Bonometti L."/>
            <person name="Westerberg I."/>
            <person name="Brannstrom I.O."/>
            <person name="Guillou S."/>
            <person name="Cros-Aarteil S."/>
            <person name="Calhoun S."/>
            <person name="Haridas S."/>
            <person name="Kuo A."/>
            <person name="Mondo S."/>
            <person name="Pangilinan J."/>
            <person name="Riley R."/>
            <person name="LaButti K."/>
            <person name="Andreopoulos B."/>
            <person name="Lipzen A."/>
            <person name="Chen C."/>
            <person name="Yanf M."/>
            <person name="Daum C."/>
            <person name="Ng V."/>
            <person name="Clum A."/>
            <person name="Steindorff A."/>
            <person name="Ohm R."/>
            <person name="Martin F."/>
            <person name="Silar P."/>
            <person name="Natvig D."/>
            <person name="Lalanne C."/>
            <person name="Gautier V."/>
            <person name="Ament-velasquez S.L."/>
            <person name="Kruys A."/>
            <person name="Hutchinson M.I."/>
            <person name="Powell A.J."/>
            <person name="Barry K."/>
            <person name="Miller A.N."/>
            <person name="Grigoriev I.V."/>
            <person name="Debuchy R."/>
            <person name="Gladieux P."/>
            <person name="Thoren M.H."/>
            <person name="Johannesson H."/>
        </authorList>
    </citation>
    <scope>NUCLEOTIDE SEQUENCE</scope>
    <source>
        <strain evidence="2">SMH3187-1</strain>
    </source>
</reference>